<keyword evidence="3" id="KW-0472">Membrane</keyword>
<feature type="transmembrane region" description="Helical" evidence="3">
    <location>
        <begin position="46"/>
        <end position="71"/>
    </location>
</feature>
<protein>
    <recommendedName>
        <fullName evidence="1">diguanylate cyclase</fullName>
        <ecNumber evidence="1">2.7.7.65</ecNumber>
    </recommendedName>
</protein>
<evidence type="ECO:0000313" key="6">
    <source>
        <dbReference type="Proteomes" id="UP000318055"/>
    </source>
</evidence>
<dbReference type="GO" id="GO:0052621">
    <property type="term" value="F:diguanylate cyclase activity"/>
    <property type="evidence" value="ECO:0007669"/>
    <property type="project" value="UniProtKB-EC"/>
</dbReference>
<keyword evidence="3" id="KW-0812">Transmembrane</keyword>
<dbReference type="SUPFAM" id="SSF55073">
    <property type="entry name" value="Nucleotide cyclase"/>
    <property type="match status" value="1"/>
</dbReference>
<dbReference type="PANTHER" id="PTHR45138">
    <property type="entry name" value="REGULATORY COMPONENTS OF SENSORY TRANSDUCTION SYSTEM"/>
    <property type="match status" value="1"/>
</dbReference>
<dbReference type="KEGG" id="ssua:FPZ54_04505"/>
<evidence type="ECO:0000256" key="1">
    <source>
        <dbReference type="ARBA" id="ARBA00012528"/>
    </source>
</evidence>
<evidence type="ECO:0000256" key="3">
    <source>
        <dbReference type="SAM" id="Phobius"/>
    </source>
</evidence>
<dbReference type="EC" id="2.7.7.65" evidence="1"/>
<name>A0A518RD39_9SPHN</name>
<dbReference type="InterPro" id="IPR050469">
    <property type="entry name" value="Diguanylate_Cyclase"/>
</dbReference>
<reference evidence="5 6" key="1">
    <citation type="submission" date="2019-07" db="EMBL/GenBank/DDBJ databases">
        <title>Sphingomonas alkalisoli sp. nov., isolated from rhizosphere soil of Suaedae salsa.</title>
        <authorList>
            <person name="Zhang H."/>
            <person name="Xu L."/>
            <person name="Zhang J.-X."/>
            <person name="Sun J.-Q."/>
        </authorList>
    </citation>
    <scope>NUCLEOTIDE SEQUENCE [LARGE SCALE GENOMIC DNA]</scope>
    <source>
        <strain evidence="5 6">XS-10</strain>
    </source>
</reference>
<dbReference type="PANTHER" id="PTHR45138:SF9">
    <property type="entry name" value="DIGUANYLATE CYCLASE DGCM-RELATED"/>
    <property type="match status" value="1"/>
</dbReference>
<accession>A0A518RD39</accession>
<dbReference type="InterPro" id="IPR000160">
    <property type="entry name" value="GGDEF_dom"/>
</dbReference>
<dbReference type="Proteomes" id="UP000318055">
    <property type="component" value="Chromosome"/>
</dbReference>
<dbReference type="SMART" id="SM00267">
    <property type="entry name" value="GGDEF"/>
    <property type="match status" value="1"/>
</dbReference>
<evidence type="ECO:0000256" key="2">
    <source>
        <dbReference type="ARBA" id="ARBA00034247"/>
    </source>
</evidence>
<dbReference type="PROSITE" id="PS50887">
    <property type="entry name" value="GGDEF"/>
    <property type="match status" value="1"/>
</dbReference>
<keyword evidence="3" id="KW-1133">Transmembrane helix</keyword>
<proteinExistence type="predicted"/>
<keyword evidence="6" id="KW-1185">Reference proteome</keyword>
<feature type="transmembrane region" description="Helical" evidence="3">
    <location>
        <begin position="20"/>
        <end position="40"/>
    </location>
</feature>
<dbReference type="NCBIfam" id="TIGR00254">
    <property type="entry name" value="GGDEF"/>
    <property type="match status" value="1"/>
</dbReference>
<dbReference type="OrthoDB" id="384661at2"/>
<dbReference type="CDD" id="cd01949">
    <property type="entry name" value="GGDEF"/>
    <property type="match status" value="1"/>
</dbReference>
<dbReference type="FunFam" id="3.30.70.270:FF:000001">
    <property type="entry name" value="Diguanylate cyclase domain protein"/>
    <property type="match status" value="1"/>
</dbReference>
<dbReference type="Gene3D" id="3.30.70.270">
    <property type="match status" value="1"/>
</dbReference>
<organism evidence="5 6">
    <name type="scientific">Sphingomonas suaedae</name>
    <dbReference type="NCBI Taxonomy" id="2599297"/>
    <lineage>
        <taxon>Bacteria</taxon>
        <taxon>Pseudomonadati</taxon>
        <taxon>Pseudomonadota</taxon>
        <taxon>Alphaproteobacteria</taxon>
        <taxon>Sphingomonadales</taxon>
        <taxon>Sphingomonadaceae</taxon>
        <taxon>Sphingomonas</taxon>
    </lineage>
</organism>
<dbReference type="InterPro" id="IPR029787">
    <property type="entry name" value="Nucleotide_cyclase"/>
</dbReference>
<evidence type="ECO:0000313" key="5">
    <source>
        <dbReference type="EMBL" id="QDX25359.1"/>
    </source>
</evidence>
<dbReference type="EMBL" id="CP042239">
    <property type="protein sequence ID" value="QDX25359.1"/>
    <property type="molecule type" value="Genomic_DNA"/>
</dbReference>
<comment type="catalytic activity">
    <reaction evidence="2">
        <text>2 GTP = 3',3'-c-di-GMP + 2 diphosphate</text>
        <dbReference type="Rhea" id="RHEA:24898"/>
        <dbReference type="ChEBI" id="CHEBI:33019"/>
        <dbReference type="ChEBI" id="CHEBI:37565"/>
        <dbReference type="ChEBI" id="CHEBI:58805"/>
        <dbReference type="EC" id="2.7.7.65"/>
    </reaction>
</comment>
<dbReference type="InterPro" id="IPR043128">
    <property type="entry name" value="Rev_trsase/Diguanyl_cyclase"/>
</dbReference>
<gene>
    <name evidence="5" type="ORF">FPZ54_04505</name>
</gene>
<feature type="domain" description="GGDEF" evidence="4">
    <location>
        <begin position="148"/>
        <end position="278"/>
    </location>
</feature>
<evidence type="ECO:0000259" key="4">
    <source>
        <dbReference type="PROSITE" id="PS50887"/>
    </source>
</evidence>
<dbReference type="Pfam" id="PF00990">
    <property type="entry name" value="GGDEF"/>
    <property type="match status" value="1"/>
</dbReference>
<dbReference type="RefSeq" id="WP_145845331.1">
    <property type="nucleotide sequence ID" value="NZ_CP042239.1"/>
</dbReference>
<sequence length="283" mass="30373">MRFYQATRFLFPGSLRLRMLALCSVGTHIPLLALAGWQLATGRADWPSLGLVIGATLVGTLFTLLCIDALLAPVRIATRAVAALEREQTAALTAVRDGDLLAELVVGVNRATEATKVRIATLDDAAHRDPLTGLLNRRGFLTRTEAARDGTVALIDLDRFKAVNDQFGHDAGDAILQDFAAYLARGVRRSDCVARWGGEEFAVFFPETEEGEAAGILHRIVRRMGAGLIDRPDGSPVTCSGGVVALDGETIGQAMTRADAALYAAKRAGRNQLRVSDAHIRLD</sequence>
<dbReference type="AlphaFoldDB" id="A0A518RD39"/>